<protein>
    <recommendedName>
        <fullName evidence="12">TonB C-terminal domain-containing protein</fullName>
    </recommendedName>
</protein>
<dbReference type="AlphaFoldDB" id="A0A1V4I1D4"/>
<organism evidence="13 14">
    <name type="scientific">Nitrobacter vulgaris</name>
    <dbReference type="NCBI Taxonomy" id="29421"/>
    <lineage>
        <taxon>Bacteria</taxon>
        <taxon>Pseudomonadati</taxon>
        <taxon>Pseudomonadota</taxon>
        <taxon>Alphaproteobacteria</taxon>
        <taxon>Hyphomicrobiales</taxon>
        <taxon>Nitrobacteraceae</taxon>
        <taxon>Nitrobacter</taxon>
    </lineage>
</organism>
<dbReference type="EMBL" id="MWPQ01000011">
    <property type="protein sequence ID" value="OPH84013.1"/>
    <property type="molecule type" value="Genomic_DNA"/>
</dbReference>
<dbReference type="NCBIfam" id="TIGR01352">
    <property type="entry name" value="tonB_Cterm"/>
    <property type="match status" value="1"/>
</dbReference>
<dbReference type="GO" id="GO:0005886">
    <property type="term" value="C:plasma membrane"/>
    <property type="evidence" value="ECO:0007669"/>
    <property type="project" value="UniProtKB-SubCell"/>
</dbReference>
<evidence type="ECO:0000256" key="2">
    <source>
        <dbReference type="ARBA" id="ARBA00006555"/>
    </source>
</evidence>
<evidence type="ECO:0000256" key="6">
    <source>
        <dbReference type="ARBA" id="ARBA00022692"/>
    </source>
</evidence>
<evidence type="ECO:0000313" key="14">
    <source>
        <dbReference type="Proteomes" id="UP000189940"/>
    </source>
</evidence>
<feature type="region of interest" description="Disordered" evidence="10">
    <location>
        <begin position="49"/>
        <end position="121"/>
    </location>
</feature>
<dbReference type="Proteomes" id="UP000189940">
    <property type="component" value="Unassembled WGS sequence"/>
</dbReference>
<evidence type="ECO:0000256" key="11">
    <source>
        <dbReference type="SAM" id="SignalP"/>
    </source>
</evidence>
<evidence type="ECO:0000256" key="7">
    <source>
        <dbReference type="ARBA" id="ARBA00022927"/>
    </source>
</evidence>
<dbReference type="PANTHER" id="PTHR33446">
    <property type="entry name" value="PROTEIN TONB-RELATED"/>
    <property type="match status" value="1"/>
</dbReference>
<keyword evidence="9" id="KW-0472">Membrane</keyword>
<dbReference type="RefSeq" id="WP_079445816.1">
    <property type="nucleotide sequence ID" value="NZ_MWPQ01000011.1"/>
</dbReference>
<evidence type="ECO:0000313" key="13">
    <source>
        <dbReference type="EMBL" id="OPH84013.1"/>
    </source>
</evidence>
<evidence type="ECO:0000256" key="3">
    <source>
        <dbReference type="ARBA" id="ARBA00022448"/>
    </source>
</evidence>
<dbReference type="InterPro" id="IPR006260">
    <property type="entry name" value="TonB/TolA_C"/>
</dbReference>
<keyword evidence="4" id="KW-1003">Cell membrane</keyword>
<accession>A0A1V4I1D4</accession>
<name>A0A1V4I1D4_NITVU</name>
<gene>
    <name evidence="13" type="ORF">B2M20_04075</name>
</gene>
<keyword evidence="5" id="KW-0997">Cell inner membrane</keyword>
<feature type="domain" description="TonB C-terminal" evidence="12">
    <location>
        <begin position="139"/>
        <end position="228"/>
    </location>
</feature>
<keyword evidence="11" id="KW-0732">Signal</keyword>
<sequence length="228" mass="24611">MNRALKFTIWHGMAVSLALHSAVALPFVVNSLTPPPDDAEMLVVELEGEISDTQVEEKVAQAPPDQPPPEQQPPPPPQEEPPPEPREDEGAKPLEPQPQISAPQPPAPPQVHQVKDPDEQQKAQILKAERDLEADRLRKYVKRLTKKVQAHLVYPNEGRGAGLHGNARVSFTLAPSGQIKPGTLAIAESSGQSKLDASALATVRASAPFEPPPSEMNVAFVVGYGKKN</sequence>
<evidence type="ECO:0000256" key="1">
    <source>
        <dbReference type="ARBA" id="ARBA00004383"/>
    </source>
</evidence>
<evidence type="ECO:0000259" key="12">
    <source>
        <dbReference type="PROSITE" id="PS52015"/>
    </source>
</evidence>
<dbReference type="GO" id="GO:0055085">
    <property type="term" value="P:transmembrane transport"/>
    <property type="evidence" value="ECO:0007669"/>
    <property type="project" value="InterPro"/>
</dbReference>
<evidence type="ECO:0000256" key="4">
    <source>
        <dbReference type="ARBA" id="ARBA00022475"/>
    </source>
</evidence>
<evidence type="ECO:0000256" key="9">
    <source>
        <dbReference type="ARBA" id="ARBA00023136"/>
    </source>
</evidence>
<dbReference type="OrthoDB" id="8265014at2"/>
<comment type="similarity">
    <text evidence="2">Belongs to the TonB family.</text>
</comment>
<dbReference type="SUPFAM" id="SSF74653">
    <property type="entry name" value="TolA/TonB C-terminal domain"/>
    <property type="match status" value="1"/>
</dbReference>
<feature type="compositionally biased region" description="Pro residues" evidence="10">
    <location>
        <begin position="64"/>
        <end position="80"/>
    </location>
</feature>
<dbReference type="Pfam" id="PF03544">
    <property type="entry name" value="TonB_C"/>
    <property type="match status" value="1"/>
</dbReference>
<comment type="subcellular location">
    <subcellularLocation>
        <location evidence="1">Cell inner membrane</location>
        <topology evidence="1">Single-pass membrane protein</topology>
        <orientation evidence="1">Periplasmic side</orientation>
    </subcellularLocation>
</comment>
<keyword evidence="8" id="KW-1133">Transmembrane helix</keyword>
<dbReference type="PROSITE" id="PS52015">
    <property type="entry name" value="TONB_CTD"/>
    <property type="match status" value="1"/>
</dbReference>
<keyword evidence="14" id="KW-1185">Reference proteome</keyword>
<dbReference type="InterPro" id="IPR051045">
    <property type="entry name" value="TonB-dependent_transducer"/>
</dbReference>
<proteinExistence type="inferred from homology"/>
<dbReference type="Gene3D" id="3.30.1150.10">
    <property type="match status" value="1"/>
</dbReference>
<evidence type="ECO:0000256" key="10">
    <source>
        <dbReference type="SAM" id="MobiDB-lite"/>
    </source>
</evidence>
<keyword evidence="3" id="KW-0813">Transport</keyword>
<keyword evidence="7" id="KW-0653">Protein transport</keyword>
<evidence type="ECO:0000256" key="8">
    <source>
        <dbReference type="ARBA" id="ARBA00022989"/>
    </source>
</evidence>
<dbReference type="GO" id="GO:0015031">
    <property type="term" value="P:protein transport"/>
    <property type="evidence" value="ECO:0007669"/>
    <property type="project" value="UniProtKB-KW"/>
</dbReference>
<dbReference type="STRING" id="29421.B2M20_04075"/>
<feature type="signal peptide" evidence="11">
    <location>
        <begin position="1"/>
        <end position="24"/>
    </location>
</feature>
<dbReference type="InterPro" id="IPR037682">
    <property type="entry name" value="TonB_C"/>
</dbReference>
<feature type="compositionally biased region" description="Basic and acidic residues" evidence="10">
    <location>
        <begin position="83"/>
        <end position="92"/>
    </location>
</feature>
<keyword evidence="6" id="KW-0812">Transmembrane</keyword>
<evidence type="ECO:0000256" key="5">
    <source>
        <dbReference type="ARBA" id="ARBA00022519"/>
    </source>
</evidence>
<feature type="chain" id="PRO_5012144012" description="TonB C-terminal domain-containing protein" evidence="11">
    <location>
        <begin position="25"/>
        <end position="228"/>
    </location>
</feature>
<reference evidence="13 14" key="1">
    <citation type="submission" date="2017-02" db="EMBL/GenBank/DDBJ databases">
        <title>Genome sequence of the nitrite-oxidizing bacterium Nitrobacter vulgaris strain Ab1.</title>
        <authorList>
            <person name="Mellbye B.L."/>
            <person name="Davis E.W."/>
            <person name="Spieck E."/>
            <person name="Chang J.H."/>
            <person name="Bottomley P.J."/>
            <person name="Sayavedra-Soto L.A."/>
        </authorList>
    </citation>
    <scope>NUCLEOTIDE SEQUENCE [LARGE SCALE GENOMIC DNA]</scope>
    <source>
        <strain evidence="13 14">Ab1</strain>
    </source>
</reference>
<comment type="caution">
    <text evidence="13">The sequence shown here is derived from an EMBL/GenBank/DDBJ whole genome shotgun (WGS) entry which is preliminary data.</text>
</comment>